<feature type="transmembrane region" description="Helical" evidence="6">
    <location>
        <begin position="15"/>
        <end position="33"/>
    </location>
</feature>
<evidence type="ECO:0000256" key="6">
    <source>
        <dbReference type="SAM" id="Phobius"/>
    </source>
</evidence>
<dbReference type="Ensembl" id="ENSECRT00000014748.1">
    <property type="protein sequence ID" value="ENSECRP00000014492.1"/>
    <property type="gene ID" value="ENSECRG00000009671.1"/>
</dbReference>
<dbReference type="Proteomes" id="UP000694620">
    <property type="component" value="Chromosome 2"/>
</dbReference>
<keyword evidence="2 6" id="KW-0812">Transmembrane</keyword>
<dbReference type="Pfam" id="PF14934">
    <property type="entry name" value="TMEM254"/>
    <property type="match status" value="1"/>
</dbReference>
<keyword evidence="8" id="KW-1185">Reference proteome</keyword>
<organism evidence="7 8">
    <name type="scientific">Erpetoichthys calabaricus</name>
    <name type="common">Rope fish</name>
    <name type="synonym">Calamoichthys calabaricus</name>
    <dbReference type="NCBI Taxonomy" id="27687"/>
    <lineage>
        <taxon>Eukaryota</taxon>
        <taxon>Metazoa</taxon>
        <taxon>Chordata</taxon>
        <taxon>Craniata</taxon>
        <taxon>Vertebrata</taxon>
        <taxon>Euteleostomi</taxon>
        <taxon>Actinopterygii</taxon>
        <taxon>Polypteriformes</taxon>
        <taxon>Polypteridae</taxon>
        <taxon>Erpetoichthys</taxon>
    </lineage>
</organism>
<reference evidence="7" key="1">
    <citation type="submission" date="2021-06" db="EMBL/GenBank/DDBJ databases">
        <authorList>
            <consortium name="Wellcome Sanger Institute Data Sharing"/>
        </authorList>
    </citation>
    <scope>NUCLEOTIDE SEQUENCE [LARGE SCALE GENOMIC DNA]</scope>
</reference>
<evidence type="ECO:0000256" key="4">
    <source>
        <dbReference type="ARBA" id="ARBA00023136"/>
    </source>
</evidence>
<reference evidence="7" key="2">
    <citation type="submission" date="2025-08" db="UniProtKB">
        <authorList>
            <consortium name="Ensembl"/>
        </authorList>
    </citation>
    <scope>IDENTIFICATION</scope>
</reference>
<evidence type="ECO:0000256" key="1">
    <source>
        <dbReference type="ARBA" id="ARBA00004141"/>
    </source>
</evidence>
<dbReference type="GO" id="GO:0016020">
    <property type="term" value="C:membrane"/>
    <property type="evidence" value="ECO:0007669"/>
    <property type="project" value="UniProtKB-SubCell"/>
</dbReference>
<sequence>MVTSSSGAYFRRSSFVWILIVTLSMGYFTWTVFWPQDVPYERLGPVGEFSKYMVEHHYTLLYRGWWVAWAIHIAEALYSLKVCRDKGINNKAICGLWFLQTFLFGIASLSLLLQYKPPTSRKHH</sequence>
<accession>A0A8C4SBL6</accession>
<proteinExistence type="predicted"/>
<name>A0A8C4SBL6_ERPCA</name>
<reference evidence="7" key="3">
    <citation type="submission" date="2025-09" db="UniProtKB">
        <authorList>
            <consortium name="Ensembl"/>
        </authorList>
    </citation>
    <scope>IDENTIFICATION</scope>
</reference>
<evidence type="ECO:0000313" key="8">
    <source>
        <dbReference type="Proteomes" id="UP000694620"/>
    </source>
</evidence>
<feature type="transmembrane region" description="Helical" evidence="6">
    <location>
        <begin position="92"/>
        <end position="115"/>
    </location>
</feature>
<evidence type="ECO:0000256" key="3">
    <source>
        <dbReference type="ARBA" id="ARBA00022989"/>
    </source>
</evidence>
<dbReference type="GeneTree" id="ENSGT00390000016042"/>
<dbReference type="PANTHER" id="PTHR34104:SF3">
    <property type="entry name" value="TRANSMEMBRANE PROTEIN 254"/>
    <property type="match status" value="1"/>
</dbReference>
<protein>
    <recommendedName>
        <fullName evidence="5">Transmembrane protein 254</fullName>
    </recommendedName>
</protein>
<dbReference type="PANTHER" id="PTHR34104">
    <property type="entry name" value="TRANSMEMBRANE PROTEIN 254"/>
    <property type="match status" value="1"/>
</dbReference>
<keyword evidence="3 6" id="KW-1133">Transmembrane helix</keyword>
<evidence type="ECO:0000256" key="2">
    <source>
        <dbReference type="ARBA" id="ARBA00022692"/>
    </source>
</evidence>
<evidence type="ECO:0000313" key="7">
    <source>
        <dbReference type="Ensembl" id="ENSECRP00000014492.1"/>
    </source>
</evidence>
<evidence type="ECO:0000256" key="5">
    <source>
        <dbReference type="ARBA" id="ARBA00034834"/>
    </source>
</evidence>
<keyword evidence="4 6" id="KW-0472">Membrane</keyword>
<dbReference type="InterPro" id="IPR028110">
    <property type="entry name" value="TMEM254"/>
</dbReference>
<dbReference type="AlphaFoldDB" id="A0A8C4SBL6"/>
<comment type="subcellular location">
    <subcellularLocation>
        <location evidence="1">Membrane</location>
        <topology evidence="1">Multi-pass membrane protein</topology>
    </subcellularLocation>
</comment>
<feature type="transmembrane region" description="Helical" evidence="6">
    <location>
        <begin position="60"/>
        <end position="80"/>
    </location>
</feature>
<gene>
    <name evidence="7" type="primary">TMEM254</name>
    <name evidence="7" type="synonym">tmem254</name>
</gene>